<reference evidence="1 2" key="1">
    <citation type="submission" date="2012-11" db="EMBL/GenBank/DDBJ databases">
        <title>Genome assembly of Thiorhodococcus sp. AK35.</title>
        <authorList>
            <person name="Nupur N."/>
            <person name="Khatri I."/>
            <person name="Subramanian S."/>
            <person name="Pinnaka A."/>
        </authorList>
    </citation>
    <scope>NUCLEOTIDE SEQUENCE [LARGE SCALE GENOMIC DNA]</scope>
    <source>
        <strain evidence="1 2">AK35</strain>
    </source>
</reference>
<keyword evidence="2" id="KW-1185">Reference proteome</keyword>
<dbReference type="AlphaFoldDB" id="W9VC93"/>
<name>W9VC93_9GAMM</name>
<proteinExistence type="predicted"/>
<comment type="caution">
    <text evidence="1">The sequence shown here is derived from an EMBL/GenBank/DDBJ whole genome shotgun (WGS) entry which is preliminary data.</text>
</comment>
<gene>
    <name evidence="1" type="ORF">D779_0816</name>
</gene>
<dbReference type="EMBL" id="AONC01000002">
    <property type="protein sequence ID" value="EXJ17064.1"/>
    <property type="molecule type" value="Genomic_DNA"/>
</dbReference>
<dbReference type="STRING" id="1249627.D779_0816"/>
<accession>W9VC93</accession>
<organism evidence="1 2">
    <name type="scientific">Imhoffiella purpurea</name>
    <dbReference type="NCBI Taxonomy" id="1249627"/>
    <lineage>
        <taxon>Bacteria</taxon>
        <taxon>Pseudomonadati</taxon>
        <taxon>Pseudomonadota</taxon>
        <taxon>Gammaproteobacteria</taxon>
        <taxon>Chromatiales</taxon>
        <taxon>Chromatiaceae</taxon>
        <taxon>Imhoffiella</taxon>
    </lineage>
</organism>
<sequence length="51" mass="6342">MRNTLNVSVQLREFPYNPHPRLLFNPLFFLFRHRLHGRWRYPSILTSEFKV</sequence>
<evidence type="ECO:0000313" key="2">
    <source>
        <dbReference type="Proteomes" id="UP000019460"/>
    </source>
</evidence>
<dbReference type="Proteomes" id="UP000019460">
    <property type="component" value="Unassembled WGS sequence"/>
</dbReference>
<evidence type="ECO:0000313" key="1">
    <source>
        <dbReference type="EMBL" id="EXJ17064.1"/>
    </source>
</evidence>
<protein>
    <submittedName>
        <fullName evidence="1">Uncharacterized protein</fullName>
    </submittedName>
</protein>